<protein>
    <recommendedName>
        <fullName evidence="5">Transport permease protein</fullName>
    </recommendedName>
</protein>
<feature type="transmembrane region" description="Helical" evidence="5">
    <location>
        <begin position="236"/>
        <end position="256"/>
    </location>
</feature>
<keyword evidence="2 5" id="KW-0812">Transmembrane</keyword>
<proteinExistence type="inferred from homology"/>
<comment type="similarity">
    <text evidence="5">Belongs to the ABC-2 integral membrane protein family.</text>
</comment>
<feature type="domain" description="ABC transmembrane type-2" evidence="6">
    <location>
        <begin position="34"/>
        <end position="261"/>
    </location>
</feature>
<evidence type="ECO:0000256" key="2">
    <source>
        <dbReference type="ARBA" id="ARBA00022692"/>
    </source>
</evidence>
<accession>A0A1G2I330</accession>
<dbReference type="InterPro" id="IPR051784">
    <property type="entry name" value="Nod_factor_ABC_transporter"/>
</dbReference>
<organism evidence="7 8">
    <name type="scientific">Candidatus Staskawiczbacteria bacterium RIFCSPHIGHO2_02_FULL_42_22</name>
    <dbReference type="NCBI Taxonomy" id="1802207"/>
    <lineage>
        <taxon>Bacteria</taxon>
        <taxon>Candidatus Staskawicziibacteriota</taxon>
    </lineage>
</organism>
<evidence type="ECO:0000313" key="7">
    <source>
        <dbReference type="EMBL" id="OGZ69232.1"/>
    </source>
</evidence>
<sequence length="262" mass="28841">MAQGHIAPQGLKWVISDTIAMTWRGLLRYVRMPQLLIFSTIQPILFLLLFAYVFGGAIQTPGLNYINFLVPGILVQVVIFGSVQTGVGLAEDLGKGMIDRFRSLPMARSAVLTGRTLADLVRNIFVMILMIAVAGIMGFRAEGGFFRLVLALGMIALFGFAFSWISAAIGLSVRNSETAQVAGFIWVFPLVFASSIFVPIDTMPGWLEAFAKISPITVTVNSVRALMVGTPIGDNWWQSLIWIFGILIDFSMLSVLQYRRAR</sequence>
<dbReference type="InterPro" id="IPR000412">
    <property type="entry name" value="ABC_2_transport"/>
</dbReference>
<dbReference type="Proteomes" id="UP000178820">
    <property type="component" value="Unassembled WGS sequence"/>
</dbReference>
<dbReference type="Pfam" id="PF01061">
    <property type="entry name" value="ABC2_membrane"/>
    <property type="match status" value="1"/>
</dbReference>
<dbReference type="AlphaFoldDB" id="A0A1G2I330"/>
<feature type="transmembrane region" description="Helical" evidence="5">
    <location>
        <begin position="145"/>
        <end position="169"/>
    </location>
</feature>
<evidence type="ECO:0000256" key="4">
    <source>
        <dbReference type="ARBA" id="ARBA00023136"/>
    </source>
</evidence>
<feature type="transmembrane region" description="Helical" evidence="5">
    <location>
        <begin position="181"/>
        <end position="200"/>
    </location>
</feature>
<comment type="caution">
    <text evidence="7">The sequence shown here is derived from an EMBL/GenBank/DDBJ whole genome shotgun (WGS) entry which is preliminary data.</text>
</comment>
<reference evidence="7 8" key="1">
    <citation type="journal article" date="2016" name="Nat. Commun.">
        <title>Thousands of microbial genomes shed light on interconnected biogeochemical processes in an aquifer system.</title>
        <authorList>
            <person name="Anantharaman K."/>
            <person name="Brown C.T."/>
            <person name="Hug L.A."/>
            <person name="Sharon I."/>
            <person name="Castelle C.J."/>
            <person name="Probst A.J."/>
            <person name="Thomas B.C."/>
            <person name="Singh A."/>
            <person name="Wilkins M.J."/>
            <person name="Karaoz U."/>
            <person name="Brodie E.L."/>
            <person name="Williams K.H."/>
            <person name="Hubbard S.S."/>
            <person name="Banfield J.F."/>
        </authorList>
    </citation>
    <scope>NUCLEOTIDE SEQUENCE [LARGE SCALE GENOMIC DNA]</scope>
</reference>
<gene>
    <name evidence="7" type="ORF">A3D44_00910</name>
</gene>
<evidence type="ECO:0000256" key="5">
    <source>
        <dbReference type="RuleBase" id="RU361157"/>
    </source>
</evidence>
<dbReference type="InterPro" id="IPR013525">
    <property type="entry name" value="ABC2_TM"/>
</dbReference>
<dbReference type="GO" id="GO:0140359">
    <property type="term" value="F:ABC-type transporter activity"/>
    <property type="evidence" value="ECO:0007669"/>
    <property type="project" value="InterPro"/>
</dbReference>
<name>A0A1G2I330_9BACT</name>
<dbReference type="InterPro" id="IPR047817">
    <property type="entry name" value="ABC2_TM_bact-type"/>
</dbReference>
<dbReference type="PANTHER" id="PTHR43229">
    <property type="entry name" value="NODULATION PROTEIN J"/>
    <property type="match status" value="1"/>
</dbReference>
<dbReference type="GO" id="GO:0043190">
    <property type="term" value="C:ATP-binding cassette (ABC) transporter complex"/>
    <property type="evidence" value="ECO:0007669"/>
    <property type="project" value="InterPro"/>
</dbReference>
<keyword evidence="3 5" id="KW-1133">Transmembrane helix</keyword>
<evidence type="ECO:0000313" key="8">
    <source>
        <dbReference type="Proteomes" id="UP000178820"/>
    </source>
</evidence>
<dbReference type="PANTHER" id="PTHR43229:SF2">
    <property type="entry name" value="NODULATION PROTEIN J"/>
    <property type="match status" value="1"/>
</dbReference>
<keyword evidence="5" id="KW-0813">Transport</keyword>
<dbReference type="PIRSF" id="PIRSF006648">
    <property type="entry name" value="DrrB"/>
    <property type="match status" value="1"/>
</dbReference>
<evidence type="ECO:0000256" key="1">
    <source>
        <dbReference type="ARBA" id="ARBA00004141"/>
    </source>
</evidence>
<comment type="subcellular location">
    <subcellularLocation>
        <location evidence="5">Cell membrane</location>
        <topology evidence="5">Multi-pass membrane protein</topology>
    </subcellularLocation>
    <subcellularLocation>
        <location evidence="1">Membrane</location>
        <topology evidence="1">Multi-pass membrane protein</topology>
    </subcellularLocation>
</comment>
<feature type="transmembrane region" description="Helical" evidence="5">
    <location>
        <begin position="35"/>
        <end position="54"/>
    </location>
</feature>
<dbReference type="EMBL" id="MHOT01000013">
    <property type="protein sequence ID" value="OGZ69232.1"/>
    <property type="molecule type" value="Genomic_DNA"/>
</dbReference>
<keyword evidence="5" id="KW-1003">Cell membrane</keyword>
<feature type="transmembrane region" description="Helical" evidence="5">
    <location>
        <begin position="66"/>
        <end position="90"/>
    </location>
</feature>
<dbReference type="PROSITE" id="PS51012">
    <property type="entry name" value="ABC_TM2"/>
    <property type="match status" value="1"/>
</dbReference>
<feature type="transmembrane region" description="Helical" evidence="5">
    <location>
        <begin position="120"/>
        <end position="139"/>
    </location>
</feature>
<evidence type="ECO:0000256" key="3">
    <source>
        <dbReference type="ARBA" id="ARBA00022989"/>
    </source>
</evidence>
<evidence type="ECO:0000259" key="6">
    <source>
        <dbReference type="PROSITE" id="PS51012"/>
    </source>
</evidence>
<keyword evidence="4 5" id="KW-0472">Membrane</keyword>